<protein>
    <recommendedName>
        <fullName evidence="14">Ubiquinol oxidase polypeptide II</fullName>
    </recommendedName>
</protein>
<dbReference type="Proteomes" id="UP000574761">
    <property type="component" value="Unassembled WGS sequence"/>
</dbReference>
<comment type="subcellular location">
    <subcellularLocation>
        <location evidence="1">Cell membrane</location>
        <topology evidence="1">Multi-pass membrane protein</topology>
    </subcellularLocation>
</comment>
<dbReference type="GO" id="GO:0009486">
    <property type="term" value="F:cytochrome bo3 ubiquinol oxidase activity"/>
    <property type="evidence" value="ECO:0007669"/>
    <property type="project" value="InterPro"/>
</dbReference>
<evidence type="ECO:0000313" key="20">
    <source>
        <dbReference type="Proteomes" id="UP000574761"/>
    </source>
</evidence>
<dbReference type="PROSITE" id="PS50857">
    <property type="entry name" value="COX2_CUA"/>
    <property type="match status" value="1"/>
</dbReference>
<keyword evidence="5" id="KW-0679">Respiratory chain</keyword>
<gene>
    <name evidence="19" type="ORF">GGQ64_004395</name>
</gene>
<evidence type="ECO:0000256" key="6">
    <source>
        <dbReference type="ARBA" id="ARBA00022692"/>
    </source>
</evidence>
<dbReference type="Pfam" id="PF00116">
    <property type="entry name" value="COX2"/>
    <property type="match status" value="1"/>
</dbReference>
<keyword evidence="12" id="KW-0564">Palmitate</keyword>
<dbReference type="RefSeq" id="WP_183807400.1">
    <property type="nucleotide sequence ID" value="NZ_JACIEE010000009.1"/>
</dbReference>
<feature type="compositionally biased region" description="Polar residues" evidence="15">
    <location>
        <begin position="388"/>
        <end position="397"/>
    </location>
</feature>
<evidence type="ECO:0000256" key="12">
    <source>
        <dbReference type="ARBA" id="ARBA00023139"/>
    </source>
</evidence>
<dbReference type="AlphaFoldDB" id="A0A7W6GMP4"/>
<sequence>MSIKFKSAAGLLALLPLLALSGCNMVVMSPSGDIAAQQRDLIVVSTVLMLLIIVPVICLTFFFAWRYRNSNANTDAKYDPEWHHSTGLEVVIWSAPLAIIIALGAITWISTHKLDPYRPLERIDAERALPAETKPLVVEVVALDWKWLFFYPDYGIATVNEMAAPVDMPIQFKITASSVMNSFYVPALAGMIYAMPGMQTQLHAVINKEGDFEGLSANYSGDGFSHMRFRFHGLQQGGFDEWVARVKQNGTALNRDAYLKLEKPSIKDPVRYFATVDDGLFQDILNMCVRPGQMCMSEMMHVDMMGGAGVESHENRQKLEYDNRHAGEEAPGATHPATGNAPRSEVPAEGVEGSGTPAAPDMNHNMNHDMHQGHSMPEDGQDGPAPAQLNTNDSTQP</sequence>
<dbReference type="GO" id="GO:0042773">
    <property type="term" value="P:ATP synthesis coupled electron transport"/>
    <property type="evidence" value="ECO:0007669"/>
    <property type="project" value="TreeGrafter"/>
</dbReference>
<evidence type="ECO:0000256" key="5">
    <source>
        <dbReference type="ARBA" id="ARBA00022660"/>
    </source>
</evidence>
<reference evidence="19 20" key="1">
    <citation type="submission" date="2020-08" db="EMBL/GenBank/DDBJ databases">
        <title>Genomic Encyclopedia of Type Strains, Phase IV (KMG-IV): sequencing the most valuable type-strain genomes for metagenomic binning, comparative biology and taxonomic classification.</title>
        <authorList>
            <person name="Goeker M."/>
        </authorList>
    </citation>
    <scope>NUCLEOTIDE SEQUENCE [LARGE SCALE GENOMIC DNA]</scope>
    <source>
        <strain evidence="19 20">DSM 100211</strain>
    </source>
</reference>
<dbReference type="Gene3D" id="1.10.287.90">
    <property type="match status" value="1"/>
</dbReference>
<dbReference type="PANTHER" id="PTHR22888">
    <property type="entry name" value="CYTOCHROME C OXIDASE, SUBUNIT II"/>
    <property type="match status" value="1"/>
</dbReference>
<dbReference type="GO" id="GO:0004129">
    <property type="term" value="F:cytochrome-c oxidase activity"/>
    <property type="evidence" value="ECO:0007669"/>
    <property type="project" value="InterPro"/>
</dbReference>
<evidence type="ECO:0000256" key="9">
    <source>
        <dbReference type="ARBA" id="ARBA00022989"/>
    </source>
</evidence>
<dbReference type="NCBIfam" id="TIGR01433">
    <property type="entry name" value="CyoA"/>
    <property type="match status" value="1"/>
</dbReference>
<keyword evidence="3" id="KW-0813">Transport</keyword>
<comment type="caution">
    <text evidence="19">The sequence shown here is derived from an EMBL/GenBank/DDBJ whole genome shotgun (WGS) entry which is preliminary data.</text>
</comment>
<dbReference type="InterPro" id="IPR002429">
    <property type="entry name" value="CcO_II-like_C"/>
</dbReference>
<dbReference type="SUPFAM" id="SSF81464">
    <property type="entry name" value="Cytochrome c oxidase subunit II-like, transmembrane region"/>
    <property type="match status" value="1"/>
</dbReference>
<evidence type="ECO:0000256" key="2">
    <source>
        <dbReference type="ARBA" id="ARBA00007866"/>
    </source>
</evidence>
<evidence type="ECO:0000259" key="17">
    <source>
        <dbReference type="PROSITE" id="PS50857"/>
    </source>
</evidence>
<proteinExistence type="inferred from homology"/>
<dbReference type="InterPro" id="IPR011759">
    <property type="entry name" value="Cyt_c_oxidase_su2_TM_dom"/>
</dbReference>
<keyword evidence="4" id="KW-1003">Cell membrane</keyword>
<evidence type="ECO:0000256" key="10">
    <source>
        <dbReference type="ARBA" id="ARBA00023002"/>
    </source>
</evidence>
<dbReference type="InterPro" id="IPR006333">
    <property type="entry name" value="Cyt_o_ubiquinol_oxidase_su2"/>
</dbReference>
<evidence type="ECO:0000256" key="11">
    <source>
        <dbReference type="ARBA" id="ARBA00023136"/>
    </source>
</evidence>
<accession>A0A7W6GMP4</accession>
<evidence type="ECO:0000256" key="13">
    <source>
        <dbReference type="ARBA" id="ARBA00023288"/>
    </source>
</evidence>
<dbReference type="InterPro" id="IPR008972">
    <property type="entry name" value="Cupredoxin"/>
</dbReference>
<keyword evidence="11 16" id="KW-0472">Membrane</keyword>
<dbReference type="GO" id="GO:0005886">
    <property type="term" value="C:plasma membrane"/>
    <property type="evidence" value="ECO:0007669"/>
    <property type="project" value="UniProtKB-SubCell"/>
</dbReference>
<evidence type="ECO:0000256" key="8">
    <source>
        <dbReference type="ARBA" id="ARBA00022982"/>
    </source>
</evidence>
<keyword evidence="9 16" id="KW-1133">Transmembrane helix</keyword>
<feature type="transmembrane region" description="Helical" evidence="16">
    <location>
        <begin position="41"/>
        <end position="65"/>
    </location>
</feature>
<keyword evidence="6 16" id="KW-0812">Transmembrane</keyword>
<evidence type="ECO:0000256" key="15">
    <source>
        <dbReference type="SAM" id="MobiDB-lite"/>
    </source>
</evidence>
<feature type="domain" description="Cytochrome oxidase subunit II copper A binding" evidence="17">
    <location>
        <begin position="133"/>
        <end position="245"/>
    </location>
</feature>
<dbReference type="PROSITE" id="PS50999">
    <property type="entry name" value="COX2_TM"/>
    <property type="match status" value="1"/>
</dbReference>
<feature type="region of interest" description="Disordered" evidence="15">
    <location>
        <begin position="327"/>
        <end position="397"/>
    </location>
</feature>
<feature type="transmembrane region" description="Helical" evidence="16">
    <location>
        <begin position="86"/>
        <end position="109"/>
    </location>
</feature>
<keyword evidence="10 19" id="KW-0560">Oxidoreductase</keyword>
<dbReference type="InterPro" id="IPR010514">
    <property type="entry name" value="COX_ARM"/>
</dbReference>
<dbReference type="Pfam" id="PF06481">
    <property type="entry name" value="COX_ARM"/>
    <property type="match status" value="1"/>
</dbReference>
<dbReference type="PROSITE" id="PS51257">
    <property type="entry name" value="PROKAR_LIPOPROTEIN"/>
    <property type="match status" value="1"/>
</dbReference>
<dbReference type="InterPro" id="IPR036257">
    <property type="entry name" value="Cyt_c_oxidase_su2_TM_sf"/>
</dbReference>
<dbReference type="InterPro" id="IPR045187">
    <property type="entry name" value="CcO_II"/>
</dbReference>
<evidence type="ECO:0000256" key="7">
    <source>
        <dbReference type="ARBA" id="ARBA00022729"/>
    </source>
</evidence>
<evidence type="ECO:0000256" key="16">
    <source>
        <dbReference type="SAM" id="Phobius"/>
    </source>
</evidence>
<dbReference type="CDD" id="cd04212">
    <property type="entry name" value="CuRO_UO_II"/>
    <property type="match status" value="1"/>
</dbReference>
<dbReference type="InterPro" id="IPR034227">
    <property type="entry name" value="CuRO_UO_II"/>
</dbReference>
<dbReference type="SUPFAM" id="SSF49503">
    <property type="entry name" value="Cupredoxins"/>
    <property type="match status" value="1"/>
</dbReference>
<feature type="domain" description="Cytochrome oxidase subunit II transmembrane region profile" evidence="18">
    <location>
        <begin position="19"/>
        <end position="118"/>
    </location>
</feature>
<dbReference type="EMBL" id="JACIEE010000009">
    <property type="protein sequence ID" value="MBB3979159.1"/>
    <property type="molecule type" value="Genomic_DNA"/>
</dbReference>
<evidence type="ECO:0000256" key="3">
    <source>
        <dbReference type="ARBA" id="ARBA00022448"/>
    </source>
</evidence>
<evidence type="ECO:0000256" key="4">
    <source>
        <dbReference type="ARBA" id="ARBA00022475"/>
    </source>
</evidence>
<keyword evidence="13" id="KW-0449">Lipoprotein</keyword>
<dbReference type="PANTHER" id="PTHR22888:SF18">
    <property type="entry name" value="CYTOCHROME BO(3) UBIQUINOL OXIDASE SUBUNIT 2"/>
    <property type="match status" value="1"/>
</dbReference>
<keyword evidence="8" id="KW-0249">Electron transport</keyword>
<dbReference type="GO" id="GO:0005507">
    <property type="term" value="F:copper ion binding"/>
    <property type="evidence" value="ECO:0007669"/>
    <property type="project" value="InterPro"/>
</dbReference>
<organism evidence="19 20">
    <name type="scientific">Mycoplana azooxidifex</name>
    <dbReference type="NCBI Taxonomy" id="1636188"/>
    <lineage>
        <taxon>Bacteria</taxon>
        <taxon>Pseudomonadati</taxon>
        <taxon>Pseudomonadota</taxon>
        <taxon>Alphaproteobacteria</taxon>
        <taxon>Hyphomicrobiales</taxon>
        <taxon>Rhizobiaceae</taxon>
        <taxon>Mycoplana</taxon>
    </lineage>
</organism>
<dbReference type="Gene3D" id="2.60.40.420">
    <property type="entry name" value="Cupredoxins - blue copper proteins"/>
    <property type="match status" value="1"/>
</dbReference>
<evidence type="ECO:0000256" key="14">
    <source>
        <dbReference type="ARBA" id="ARBA00030198"/>
    </source>
</evidence>
<dbReference type="GO" id="GO:0016682">
    <property type="term" value="F:oxidoreductase activity, acting on diphenols and related substances as donors, oxygen as acceptor"/>
    <property type="evidence" value="ECO:0007669"/>
    <property type="project" value="InterPro"/>
</dbReference>
<keyword evidence="7" id="KW-0732">Signal</keyword>
<comment type="similarity">
    <text evidence="2">Belongs to the cytochrome c oxidase subunit 2 family.</text>
</comment>
<evidence type="ECO:0000259" key="18">
    <source>
        <dbReference type="PROSITE" id="PS50999"/>
    </source>
</evidence>
<name>A0A7W6GMP4_9HYPH</name>
<evidence type="ECO:0000313" key="19">
    <source>
        <dbReference type="EMBL" id="MBB3979159.1"/>
    </source>
</evidence>
<keyword evidence="20" id="KW-1185">Reference proteome</keyword>
<evidence type="ECO:0000256" key="1">
    <source>
        <dbReference type="ARBA" id="ARBA00004651"/>
    </source>
</evidence>